<dbReference type="eggNOG" id="COG3861">
    <property type="taxonomic scope" value="Bacteria"/>
</dbReference>
<dbReference type="RefSeq" id="WP_051697260.1">
    <property type="nucleotide sequence ID" value="NZ_AUNB01000040.1"/>
</dbReference>
<dbReference type="SUPFAM" id="SSF50346">
    <property type="entry name" value="PRC-barrel domain"/>
    <property type="match status" value="2"/>
</dbReference>
<dbReference type="Proteomes" id="UP000027471">
    <property type="component" value="Unassembled WGS sequence"/>
</dbReference>
<dbReference type="STRING" id="1353528.DT23_04775"/>
<keyword evidence="1" id="KW-0732">Signal</keyword>
<dbReference type="EMBL" id="AUNB01000040">
    <property type="protein sequence ID" value="KEO57386.1"/>
    <property type="molecule type" value="Genomic_DNA"/>
</dbReference>
<dbReference type="InterPro" id="IPR011033">
    <property type="entry name" value="PRC_barrel-like_sf"/>
</dbReference>
<dbReference type="PANTHER" id="PTHR36505:SF1">
    <property type="entry name" value="BLR1072 PROTEIN"/>
    <property type="match status" value="1"/>
</dbReference>
<comment type="caution">
    <text evidence="3">The sequence shown here is derived from an EMBL/GenBank/DDBJ whole genome shotgun (WGS) entry which is preliminary data.</text>
</comment>
<evidence type="ECO:0000313" key="3">
    <source>
        <dbReference type="EMBL" id="KEO57386.1"/>
    </source>
</evidence>
<accession>A0A074JIC2</accession>
<organism evidence="3 4">
    <name type="scientific">Thioclava indica</name>
    <dbReference type="NCBI Taxonomy" id="1353528"/>
    <lineage>
        <taxon>Bacteria</taxon>
        <taxon>Pseudomonadati</taxon>
        <taxon>Pseudomonadota</taxon>
        <taxon>Alphaproteobacteria</taxon>
        <taxon>Rhodobacterales</taxon>
        <taxon>Paracoccaceae</taxon>
        <taxon>Thioclava</taxon>
    </lineage>
</organism>
<evidence type="ECO:0000256" key="1">
    <source>
        <dbReference type="SAM" id="SignalP"/>
    </source>
</evidence>
<dbReference type="Pfam" id="PF05239">
    <property type="entry name" value="PRC"/>
    <property type="match status" value="1"/>
</dbReference>
<sequence>MNKLVTTTAIGLMLALPVSVQAQTSTDGTAKTGDAQVNVQTQSASDMFFKMIPHSITASGLTGKRVYVSEKDMSTSEPIKAADQDWNDIGEVSDVVLGMDGNVDAVLVDVGGFLGMGEKTIAISMNSLRLIPDGDTQNAYFVVVKGNKSMLNDAPAYEGSMSQQVMDSSETEATAMENTAATAASKAKAGMEQAGDNAEAMATNAAEKTKQMASDTGQTVKNAADDAGEATKDAAAATGSAIDNAVDSTAAAVGTVGQADAKDGVAVDIATIDADTLHGEGVYGPNDDKVGDISKLVKTADGQMEGVVIDVGGFIGIGAKPVMIKADQLTVMKDDTSITVHTGLTEEQLKSLPEYKE</sequence>
<name>A0A074JIC2_9RHOB</name>
<dbReference type="PANTHER" id="PTHR36505">
    <property type="entry name" value="BLR1072 PROTEIN"/>
    <property type="match status" value="1"/>
</dbReference>
<reference evidence="3 4" key="1">
    <citation type="journal article" date="2015" name="Antonie Van Leeuwenhoek">
        <title>Thioclava indica sp. nov., isolated from surface seawater of the Indian Ocean.</title>
        <authorList>
            <person name="Liu Y."/>
            <person name="Lai Q."/>
            <person name="Du J."/>
            <person name="Xu H."/>
            <person name="Jiang L."/>
            <person name="Shao Z."/>
        </authorList>
    </citation>
    <scope>NUCLEOTIDE SEQUENCE [LARGE SCALE GENOMIC DNA]</scope>
    <source>
        <strain evidence="3 4">DT23-4</strain>
    </source>
</reference>
<gene>
    <name evidence="3" type="ORF">DT23_04775</name>
</gene>
<protein>
    <recommendedName>
        <fullName evidence="2">PRC-barrel domain-containing protein</fullName>
    </recommendedName>
</protein>
<evidence type="ECO:0000259" key="2">
    <source>
        <dbReference type="Pfam" id="PF05239"/>
    </source>
</evidence>
<feature type="domain" description="PRC-barrel" evidence="2">
    <location>
        <begin position="87"/>
        <end position="134"/>
    </location>
</feature>
<dbReference type="AlphaFoldDB" id="A0A074JIC2"/>
<feature type="signal peptide" evidence="1">
    <location>
        <begin position="1"/>
        <end position="22"/>
    </location>
</feature>
<dbReference type="Gene3D" id="2.30.30.240">
    <property type="entry name" value="PRC-barrel domain"/>
    <property type="match status" value="2"/>
</dbReference>
<keyword evidence="4" id="KW-1185">Reference proteome</keyword>
<proteinExistence type="predicted"/>
<feature type="chain" id="PRO_5001694824" description="PRC-barrel domain-containing protein" evidence="1">
    <location>
        <begin position="23"/>
        <end position="357"/>
    </location>
</feature>
<evidence type="ECO:0000313" key="4">
    <source>
        <dbReference type="Proteomes" id="UP000027471"/>
    </source>
</evidence>
<dbReference type="InterPro" id="IPR027275">
    <property type="entry name" value="PRC-brl_dom"/>
</dbReference>